<keyword evidence="3" id="KW-1185">Reference proteome</keyword>
<keyword evidence="1" id="KW-0732">Signal</keyword>
<comment type="caution">
    <text evidence="2">The sequence shown here is derived from an EMBL/GenBank/DDBJ whole genome shotgun (WGS) entry which is preliminary data.</text>
</comment>
<evidence type="ECO:0000256" key="1">
    <source>
        <dbReference type="SAM" id="SignalP"/>
    </source>
</evidence>
<evidence type="ECO:0008006" key="4">
    <source>
        <dbReference type="Google" id="ProtNLM"/>
    </source>
</evidence>
<sequence length="283" mass="30040">MVYRLRAWTLGIVLLAALSSPARAAWTLVSADSPVTVVRAANVFELGAGESLRADDLILSPRQGVVQIQDDNGTLVALGAQSRVMLQSDERIDMLGGWMKIAPACKAAPCPQRIVETERGAIRLSTSASAAAIVATPGDAGEIAVFSESGVQTLALKPPLTIDAGSFAEISGNAPAHVLPRPSSAFLAAMPVAFRDALQPLAINATPASDAAPKPLRTATYDDLAPWLTSTLPARKRFAARFHTRLADSAFRASIESHLNALPDWRVFLYPPAHAARCKVRYP</sequence>
<dbReference type="Proteomes" id="UP001629230">
    <property type="component" value="Unassembled WGS sequence"/>
</dbReference>
<feature type="chain" id="PRO_5047110640" description="FecR protein domain-containing protein" evidence="1">
    <location>
        <begin position="25"/>
        <end position="283"/>
    </location>
</feature>
<accession>A0ABW9AKZ3</accession>
<dbReference type="EMBL" id="JAQQEZ010000005">
    <property type="protein sequence ID" value="MFM0001267.1"/>
    <property type="molecule type" value="Genomic_DNA"/>
</dbReference>
<organism evidence="2 3">
    <name type="scientific">Paraburkholderia dipogonis</name>
    <dbReference type="NCBI Taxonomy" id="1211383"/>
    <lineage>
        <taxon>Bacteria</taxon>
        <taxon>Pseudomonadati</taxon>
        <taxon>Pseudomonadota</taxon>
        <taxon>Betaproteobacteria</taxon>
        <taxon>Burkholderiales</taxon>
        <taxon>Burkholderiaceae</taxon>
        <taxon>Paraburkholderia</taxon>
    </lineage>
</organism>
<evidence type="ECO:0000313" key="3">
    <source>
        <dbReference type="Proteomes" id="UP001629230"/>
    </source>
</evidence>
<name>A0ABW9AKZ3_9BURK</name>
<reference evidence="2 3" key="1">
    <citation type="journal article" date="2024" name="Chem. Sci.">
        <title>Discovery of megapolipeptins by genome mining of a Burkholderiales bacteria collection.</title>
        <authorList>
            <person name="Paulo B.S."/>
            <person name="Recchia M.J.J."/>
            <person name="Lee S."/>
            <person name="Fergusson C.H."/>
            <person name="Romanowski S.B."/>
            <person name="Hernandez A."/>
            <person name="Krull N."/>
            <person name="Liu D.Y."/>
            <person name="Cavanagh H."/>
            <person name="Bos A."/>
            <person name="Gray C.A."/>
            <person name="Murphy B.T."/>
            <person name="Linington R.G."/>
            <person name="Eustaquio A.S."/>
        </authorList>
    </citation>
    <scope>NUCLEOTIDE SEQUENCE [LARGE SCALE GENOMIC DNA]</scope>
    <source>
        <strain evidence="2 3">RL17-350-BIC-A</strain>
    </source>
</reference>
<gene>
    <name evidence="2" type="ORF">PQR57_09580</name>
</gene>
<feature type="signal peptide" evidence="1">
    <location>
        <begin position="1"/>
        <end position="24"/>
    </location>
</feature>
<proteinExistence type="predicted"/>
<protein>
    <recommendedName>
        <fullName evidence="4">FecR protein domain-containing protein</fullName>
    </recommendedName>
</protein>
<evidence type="ECO:0000313" key="2">
    <source>
        <dbReference type="EMBL" id="MFM0001267.1"/>
    </source>
</evidence>
<dbReference type="RefSeq" id="WP_408176731.1">
    <property type="nucleotide sequence ID" value="NZ_JAQQEZ010000005.1"/>
</dbReference>